<dbReference type="EMBL" id="FOMH01000001">
    <property type="protein sequence ID" value="SFC64991.1"/>
    <property type="molecule type" value="Genomic_DNA"/>
</dbReference>
<keyword evidence="3" id="KW-1185">Reference proteome</keyword>
<accession>A0A1I1KW79</accession>
<evidence type="ECO:0000256" key="1">
    <source>
        <dbReference type="SAM" id="SignalP"/>
    </source>
</evidence>
<keyword evidence="1" id="KW-0732">Signal</keyword>
<proteinExistence type="predicted"/>
<name>A0A1I1KW79_9FLAO</name>
<dbReference type="Proteomes" id="UP000199672">
    <property type="component" value="Unassembled WGS sequence"/>
</dbReference>
<dbReference type="RefSeq" id="WP_091490665.1">
    <property type="nucleotide sequence ID" value="NZ_FOMH01000001.1"/>
</dbReference>
<evidence type="ECO:0008006" key="4">
    <source>
        <dbReference type="Google" id="ProtNLM"/>
    </source>
</evidence>
<dbReference type="STRING" id="739143.SAMN05216297_101575"/>
<evidence type="ECO:0000313" key="3">
    <source>
        <dbReference type="Proteomes" id="UP000199672"/>
    </source>
</evidence>
<feature type="chain" id="PRO_5011635212" description="Collagen triple helix repeat-containing protein" evidence="1">
    <location>
        <begin position="22"/>
        <end position="181"/>
    </location>
</feature>
<dbReference type="OrthoDB" id="679784at2"/>
<gene>
    <name evidence="2" type="ORF">SAMN05216297_101575</name>
</gene>
<feature type="signal peptide" evidence="1">
    <location>
        <begin position="1"/>
        <end position="21"/>
    </location>
</feature>
<evidence type="ECO:0000313" key="2">
    <source>
        <dbReference type="EMBL" id="SFC64991.1"/>
    </source>
</evidence>
<protein>
    <recommendedName>
        <fullName evidence="4">Collagen triple helix repeat-containing protein</fullName>
    </recommendedName>
</protein>
<dbReference type="PROSITE" id="PS51257">
    <property type="entry name" value="PROKAR_LIPOPROTEIN"/>
    <property type="match status" value="1"/>
</dbReference>
<reference evidence="3" key="1">
    <citation type="submission" date="2016-10" db="EMBL/GenBank/DDBJ databases">
        <authorList>
            <person name="Varghese N."/>
            <person name="Submissions S."/>
        </authorList>
    </citation>
    <scope>NUCLEOTIDE SEQUENCE [LARGE SCALE GENOMIC DNA]</scope>
    <source>
        <strain evidence="3">CGMCC 1.10370</strain>
    </source>
</reference>
<dbReference type="AlphaFoldDB" id="A0A1I1KW79"/>
<sequence length="181" mass="18836">MKFSKTIITIFLLAISTISCSSDDGKDGVDGVDGAPGATGTANVIYSAWINAPAGTPETIDGTSGLSTSFAVPQLTADIMSKGTVLVYMSFGSGTNVFALPYTSTAGGAVNTITAISNLNSIKIFRFKHANDGTTVALPASLNYRYILIPGGVQATTSKTTKVDYAKMSYEEVCGHFNIQP</sequence>
<organism evidence="2 3">
    <name type="scientific">Flavobacterium phragmitis</name>
    <dbReference type="NCBI Taxonomy" id="739143"/>
    <lineage>
        <taxon>Bacteria</taxon>
        <taxon>Pseudomonadati</taxon>
        <taxon>Bacteroidota</taxon>
        <taxon>Flavobacteriia</taxon>
        <taxon>Flavobacteriales</taxon>
        <taxon>Flavobacteriaceae</taxon>
        <taxon>Flavobacterium</taxon>
    </lineage>
</organism>